<dbReference type="OrthoDB" id="185373at2759"/>
<accession>A0A8H2ZHZ7</accession>
<dbReference type="InterPro" id="IPR013888">
    <property type="entry name" value="RNase_P_Rpm2_mt"/>
</dbReference>
<evidence type="ECO:0000313" key="2">
    <source>
        <dbReference type="EMBL" id="CAB4252609.1"/>
    </source>
</evidence>
<gene>
    <name evidence="2" type="ORF">KABA2_02S00286</name>
</gene>
<name>A0A8H2ZHZ7_9SACH</name>
<evidence type="ECO:0000256" key="1">
    <source>
        <dbReference type="SAM" id="MobiDB-lite"/>
    </source>
</evidence>
<organism evidence="2 3">
    <name type="scientific">Maudiozyma barnettii</name>
    <dbReference type="NCBI Taxonomy" id="61262"/>
    <lineage>
        <taxon>Eukaryota</taxon>
        <taxon>Fungi</taxon>
        <taxon>Dikarya</taxon>
        <taxon>Ascomycota</taxon>
        <taxon>Saccharomycotina</taxon>
        <taxon>Saccharomycetes</taxon>
        <taxon>Saccharomycetales</taxon>
        <taxon>Saccharomycetaceae</taxon>
        <taxon>Maudiozyma</taxon>
    </lineage>
</organism>
<feature type="region of interest" description="Disordered" evidence="1">
    <location>
        <begin position="153"/>
        <end position="175"/>
    </location>
</feature>
<protein>
    <submittedName>
        <fullName evidence="2">Similar to Saccharomyces cerevisiae YML091C RPM2 Protein subunit of mitochondrial RNase P</fullName>
    </submittedName>
</protein>
<feature type="compositionally biased region" description="Polar residues" evidence="1">
    <location>
        <begin position="153"/>
        <end position="163"/>
    </location>
</feature>
<dbReference type="EMBL" id="CAEFZW010000002">
    <property type="protein sequence ID" value="CAB4252609.1"/>
    <property type="molecule type" value="Genomic_DNA"/>
</dbReference>
<dbReference type="Pfam" id="PF08579">
    <property type="entry name" value="RPM2"/>
    <property type="match status" value="1"/>
</dbReference>
<evidence type="ECO:0000313" key="3">
    <source>
        <dbReference type="Proteomes" id="UP000644660"/>
    </source>
</evidence>
<dbReference type="Proteomes" id="UP000644660">
    <property type="component" value="Unassembled WGS sequence"/>
</dbReference>
<proteinExistence type="predicted"/>
<comment type="caution">
    <text evidence="2">The sequence shown here is derived from an EMBL/GenBank/DDBJ whole genome shotgun (WGS) entry which is preliminary data.</text>
</comment>
<dbReference type="AlphaFoldDB" id="A0A8H2ZHZ7"/>
<sequence>MHPTNNRIIALKSLKYKKFAKGCHRSASSHKKPSPTFFDSSYQQYLRQNHGLVQLDSAQTQSHLPNLQPHPVIGANTNFNTVEDAIHHDDYIITASGTTTNNYGSTHYYDSTINQTLSKRYYSNITNQQQLQPQNNNNNNNALINESLNIQNKDNNTTTQHSEFANDEGKVWEEDTETDLNPKEYLKVHIEQIDRCYNLKEYSRINALYQSLKRNNIVVPLETYEKILDSFAKRVFDVNNKNLDEKMFSLLNCYHDIINNRLKPTTKIYNIVLLQIFKNSIVAFESNNPNGLDFFKIGSELFHTVLKNNALSKETINYYLLALNVFSGSPFKYFNINSQNQPTALIPNLNYFKSTIIDSSASYIKDSFYFIAFINLAKLTNDLPFLKDLYQEFLLLLPLDSSLSLKENQFEIYSMFITGFLESGELTLSNKIFENLINEIKLRDGMSENIKLILSNYLISLSKLDAQKAYLLWVSFKKLRWVPEFTYDFYLQLMSNSFHDWELTKKIYDYIYPMERVFYNRGRVTSTSKETNLSSYLLYPIHTEMILNSLMNYALQLNDQDVVFRLLEESTIKSFTFDINLYPSIFKFLIATNCTPSYLLRMVEAQGNLLLNESISRQNNINNLQFLSAITDATRNTDILEAILNMKFFDTICKNTDFNPENITNFNINYNGLVVFLDALWKAPKDFNSYPHYLELQSSLIIRLFEFDTYVPTEENKLNNATEFTQFKKTLVEKFEKMATNYQRLNFNPNDVHHVVSQAVKLSSLPEETIEYFNNPGDWDKSYPLSLGSQIRNAPSTGIKDFEKLSNDGYCFGYDTYKELIKNKYINQYIIEKCYEFVTVGDVDESKSLTNLIISKIAPTQIEFLLFLKSNKDPTISLEKQFFFQKFMLNYLRDVSLSKILRSLKHTDICPQFIATVKFPENFKSITVQAEFKESIDLIYEKLFEARDYESIVRFNDICPVLNLNILLKSTIRSGEIKIYETLFEKFKSSLSRDQLIEIKCEYLLDSLKIDETLKLCEEYKDDKTCGKSKDYSTFANFLKSFTTESSLIMDHPENTLQFSNQLSTFGGFTEVLNYYNQHSELLGDPLTLAERLQINKNVLDQMLNNLVDASKLFFENQNITVGLLNKTEIVRQFQLKLKTFYRFKAFLKIQNYKVSELQRLLDIWSKVEPFSIDSFFNNIIETIYLKPDTTSNTLSLKHNLLWNFDKSSLKIIAEDIIHAYQAVGDQPKIVKVEQFKTFLDQQHSSPIIL</sequence>
<dbReference type="GeneID" id="64855741"/>
<keyword evidence="3" id="KW-1185">Reference proteome</keyword>
<dbReference type="RefSeq" id="XP_041404647.1">
    <property type="nucleotide sequence ID" value="XM_041548713.1"/>
</dbReference>
<reference evidence="2 3" key="1">
    <citation type="submission" date="2020-05" db="EMBL/GenBank/DDBJ databases">
        <authorList>
            <person name="Casaregola S."/>
            <person name="Devillers H."/>
            <person name="Grondin C."/>
        </authorList>
    </citation>
    <scope>NUCLEOTIDE SEQUENCE [LARGE SCALE GENOMIC DNA]</scope>
    <source>
        <strain evidence="2 3">CLIB 1767</strain>
    </source>
</reference>